<dbReference type="PANTHER" id="PTHR10067:SF9">
    <property type="entry name" value="PHOSPHATIDYLSERINE DECARBOXYLASE FAMILY PROTEIN (AFU_ORTHOLOGUE AFUA_7G01730)"/>
    <property type="match status" value="1"/>
</dbReference>
<sequence>MTYIEACRETNISVTIREARHAPGPPNGIGKSIGGWLPTSKKSIRSHVKDVCERAQRANLPYVAPIIALKELITKDPTLFMLFTEMLTEFPDSYHYSEDDSENLDIRELDQLLDTLNYQIQRPIAYFEGEQIGCPLNAILDRPLGTKAGFAAFIRPDVNAAFGQILKYWAKFLMSQESASTVTTAEGGWLSTKATTDSPGLHKFLETYAVPNPNDPIHYGFTSWDQFFTRRFLPGKRNVECPNDSLVICSATESTPFAVQRSVRMRDTFWAKDQRYSLEDMLGSTEVAQQFVGGTVYQAYLSADNYHNWHAPVSGSYVDKPTIIPGAYFSEPLPGGSIPKLNTHHSGDVGIATTTRSQGYISAVAQRGIALIKPDDPRLGVIGLVMIGMCEVSSIDFDVLSHFDKGDEIGRFHYGGSTCCLVFGPGVELEFVPDADILDPEHDNLNSNVIKVKSKLATVIPKNVESSLG</sequence>
<dbReference type="InterPro" id="IPR022237">
    <property type="entry name" value="PsiD-like"/>
</dbReference>
<proteinExistence type="predicted"/>
<protein>
    <recommendedName>
        <fullName evidence="3">L-tryptophan decarboxylase PsiD-like domain-containing protein</fullName>
    </recommendedName>
</protein>
<reference evidence="4" key="1">
    <citation type="journal article" date="2020" name="Stud. Mycol.">
        <title>101 Dothideomycetes genomes: a test case for predicting lifestyles and emergence of pathogens.</title>
        <authorList>
            <person name="Haridas S."/>
            <person name="Albert R."/>
            <person name="Binder M."/>
            <person name="Bloem J."/>
            <person name="Labutti K."/>
            <person name="Salamov A."/>
            <person name="Andreopoulos B."/>
            <person name="Baker S."/>
            <person name="Barry K."/>
            <person name="Bills G."/>
            <person name="Bluhm B."/>
            <person name="Cannon C."/>
            <person name="Castanera R."/>
            <person name="Culley D."/>
            <person name="Daum C."/>
            <person name="Ezra D."/>
            <person name="Gonzalez J."/>
            <person name="Henrissat B."/>
            <person name="Kuo A."/>
            <person name="Liang C."/>
            <person name="Lipzen A."/>
            <person name="Lutzoni F."/>
            <person name="Magnuson J."/>
            <person name="Mondo S."/>
            <person name="Nolan M."/>
            <person name="Ohm R."/>
            <person name="Pangilinan J."/>
            <person name="Park H.-J."/>
            <person name="Ramirez L."/>
            <person name="Alfaro M."/>
            <person name="Sun H."/>
            <person name="Tritt A."/>
            <person name="Yoshinaga Y."/>
            <person name="Zwiers L.-H."/>
            <person name="Turgeon B."/>
            <person name="Goodwin S."/>
            <person name="Spatafora J."/>
            <person name="Crous P."/>
            <person name="Grigoriev I."/>
        </authorList>
    </citation>
    <scope>NUCLEOTIDE SEQUENCE</scope>
    <source>
        <strain evidence="4">CBS 260.36</strain>
    </source>
</reference>
<dbReference type="AlphaFoldDB" id="A0A9P4J2J4"/>
<dbReference type="GO" id="GO:0005739">
    <property type="term" value="C:mitochondrion"/>
    <property type="evidence" value="ECO:0007669"/>
    <property type="project" value="TreeGrafter"/>
</dbReference>
<evidence type="ECO:0000256" key="2">
    <source>
        <dbReference type="ARBA" id="ARBA00023239"/>
    </source>
</evidence>
<evidence type="ECO:0000256" key="1">
    <source>
        <dbReference type="ARBA" id="ARBA00022793"/>
    </source>
</evidence>
<dbReference type="PANTHER" id="PTHR10067">
    <property type="entry name" value="PHOSPHATIDYLSERINE DECARBOXYLASE"/>
    <property type="match status" value="1"/>
</dbReference>
<dbReference type="InterPro" id="IPR003817">
    <property type="entry name" value="PS_Dcarbxylase"/>
</dbReference>
<dbReference type="GO" id="GO:0004609">
    <property type="term" value="F:phosphatidylserine decarboxylase activity"/>
    <property type="evidence" value="ECO:0007669"/>
    <property type="project" value="InterPro"/>
</dbReference>
<dbReference type="GO" id="GO:0006646">
    <property type="term" value="P:phosphatidylethanolamine biosynthetic process"/>
    <property type="evidence" value="ECO:0007669"/>
    <property type="project" value="TreeGrafter"/>
</dbReference>
<dbReference type="EMBL" id="ML996085">
    <property type="protein sequence ID" value="KAF2153306.1"/>
    <property type="molecule type" value="Genomic_DNA"/>
</dbReference>
<evidence type="ECO:0000313" key="5">
    <source>
        <dbReference type="Proteomes" id="UP000799439"/>
    </source>
</evidence>
<evidence type="ECO:0000259" key="3">
    <source>
        <dbReference type="Pfam" id="PF12588"/>
    </source>
</evidence>
<gene>
    <name evidence="4" type="ORF">K461DRAFT_138683</name>
</gene>
<name>A0A9P4J2J4_9PEZI</name>
<comment type="caution">
    <text evidence="4">The sequence shown here is derived from an EMBL/GenBank/DDBJ whole genome shotgun (WGS) entry which is preliminary data.</text>
</comment>
<feature type="domain" description="L-tryptophan decarboxylase PsiD-like" evidence="3">
    <location>
        <begin position="66"/>
        <end position="196"/>
    </location>
</feature>
<dbReference type="Pfam" id="PF02666">
    <property type="entry name" value="PS_Dcarbxylase"/>
    <property type="match status" value="1"/>
</dbReference>
<dbReference type="OrthoDB" id="5973539at2759"/>
<accession>A0A9P4J2J4</accession>
<keyword evidence="2" id="KW-0456">Lyase</keyword>
<keyword evidence="5" id="KW-1185">Reference proteome</keyword>
<keyword evidence="1" id="KW-0210">Decarboxylase</keyword>
<dbReference type="Pfam" id="PF12588">
    <property type="entry name" value="PSDC"/>
    <property type="match status" value="1"/>
</dbReference>
<organism evidence="4 5">
    <name type="scientific">Myriangium duriaei CBS 260.36</name>
    <dbReference type="NCBI Taxonomy" id="1168546"/>
    <lineage>
        <taxon>Eukaryota</taxon>
        <taxon>Fungi</taxon>
        <taxon>Dikarya</taxon>
        <taxon>Ascomycota</taxon>
        <taxon>Pezizomycotina</taxon>
        <taxon>Dothideomycetes</taxon>
        <taxon>Dothideomycetidae</taxon>
        <taxon>Myriangiales</taxon>
        <taxon>Myriangiaceae</taxon>
        <taxon>Myriangium</taxon>
    </lineage>
</organism>
<evidence type="ECO:0000313" key="4">
    <source>
        <dbReference type="EMBL" id="KAF2153306.1"/>
    </source>
</evidence>
<dbReference type="Proteomes" id="UP000799439">
    <property type="component" value="Unassembled WGS sequence"/>
</dbReference>